<dbReference type="AlphaFoldDB" id="A0A9D2AYZ8"/>
<evidence type="ECO:0000313" key="2">
    <source>
        <dbReference type="Proteomes" id="UP000824156"/>
    </source>
</evidence>
<comment type="caution">
    <text evidence="1">The sequence shown here is derived from an EMBL/GenBank/DDBJ whole genome shotgun (WGS) entry which is preliminary data.</text>
</comment>
<protein>
    <submittedName>
        <fullName evidence="1">Fibrobacter succinogenes major paralogous domain-containing protein</fullName>
    </submittedName>
</protein>
<organism evidence="1 2">
    <name type="scientific">Candidatus Sphingobacterium stercoripullorum</name>
    <dbReference type="NCBI Taxonomy" id="2838759"/>
    <lineage>
        <taxon>Bacteria</taxon>
        <taxon>Pseudomonadati</taxon>
        <taxon>Bacteroidota</taxon>
        <taxon>Sphingobacteriia</taxon>
        <taxon>Sphingobacteriales</taxon>
        <taxon>Sphingobacteriaceae</taxon>
        <taxon>Sphingobacterium</taxon>
    </lineage>
</organism>
<reference evidence="1" key="1">
    <citation type="journal article" date="2021" name="PeerJ">
        <title>Extensive microbial diversity within the chicken gut microbiome revealed by metagenomics and culture.</title>
        <authorList>
            <person name="Gilroy R."/>
            <person name="Ravi A."/>
            <person name="Getino M."/>
            <person name="Pursley I."/>
            <person name="Horton D.L."/>
            <person name="Alikhan N.F."/>
            <person name="Baker D."/>
            <person name="Gharbi K."/>
            <person name="Hall N."/>
            <person name="Watson M."/>
            <person name="Adriaenssens E.M."/>
            <person name="Foster-Nyarko E."/>
            <person name="Jarju S."/>
            <person name="Secka A."/>
            <person name="Antonio M."/>
            <person name="Oren A."/>
            <person name="Chaudhuri R.R."/>
            <person name="La Ragione R."/>
            <person name="Hildebrand F."/>
            <person name="Pallen M.J."/>
        </authorList>
    </citation>
    <scope>NUCLEOTIDE SEQUENCE</scope>
    <source>
        <strain evidence="1">1719</strain>
    </source>
</reference>
<accession>A0A9D2AYZ8</accession>
<dbReference type="EMBL" id="DXEZ01000142">
    <property type="protein sequence ID" value="HIX54384.1"/>
    <property type="molecule type" value="Genomic_DNA"/>
</dbReference>
<evidence type="ECO:0000313" key="1">
    <source>
        <dbReference type="EMBL" id="HIX54384.1"/>
    </source>
</evidence>
<sequence length="629" mass="69660">MKVTDIAFSIFTLFLLVGCSEKIDLIIEEQPSMFILAEGGNSAFDIALHPGDKIGINGEEYAILSGRTIGMYEVPVSEQYYIYYPSSIEVINNSWRYTLPRRQKYSKESVDKKANPLFGKANNEELKNEELTLKPIVGGLKVVIPKDEDFVSVSSISLRARSESDVLAGELIVDVESGEWSWGEEQIDTLEMDGDINISEGGEVIFAVPEMQFSGDIDVKMTSLKGEATASLELKGKTIKPGEVLSIELDEVKWVSISEYYGKANTVLVNPGNPSITVDCAPYYTTSLVYAYENIPHSDPSKIAKSAKMLWNDVGPDFMNGVSLSADGKSFTASLSGQSGNAVVAIYDSEDPEASEASILWSFHIWVTDINEHQLDVNVNGNRYTLLDRNIGAVSVSPGDWRSIGFLYQWGRKDPFVSTEEYAANKDVTIYNESGTFSRPSSSAGNDETGTIEWSIKNPMRFLRHSRTKSNVSNPPIYFAYDWLRYSDNALWGNPKGYESPDQSTLEKSIYDPCPEGYMIAPYDTWRGPSSGNDKSASVLVNADWHTSKGFVMNEGDGDPWWYPIGGWRGRSNGNLGNADAWGYYWYSTVENGNSSNGAFMSINNDNVVLNGKNSRANTCSVRCVKIQK</sequence>
<dbReference type="Proteomes" id="UP000824156">
    <property type="component" value="Unassembled WGS sequence"/>
</dbReference>
<name>A0A9D2AYZ8_9SPHI</name>
<gene>
    <name evidence="1" type="ORF">H9853_05110</name>
</gene>
<proteinExistence type="predicted"/>
<dbReference type="PROSITE" id="PS51257">
    <property type="entry name" value="PROKAR_LIPOPROTEIN"/>
    <property type="match status" value="1"/>
</dbReference>
<reference evidence="1" key="2">
    <citation type="submission" date="2021-04" db="EMBL/GenBank/DDBJ databases">
        <authorList>
            <person name="Gilroy R."/>
        </authorList>
    </citation>
    <scope>NUCLEOTIDE SEQUENCE</scope>
    <source>
        <strain evidence="1">1719</strain>
    </source>
</reference>